<keyword evidence="1" id="KW-0175">Coiled coil</keyword>
<evidence type="ECO:0000313" key="3">
    <source>
        <dbReference type="EMBL" id="OJJ35158.1"/>
    </source>
</evidence>
<dbReference type="Pfam" id="PF11905">
    <property type="entry name" value="DUF3425"/>
    <property type="match status" value="1"/>
</dbReference>
<dbReference type="GeneID" id="63753134"/>
<dbReference type="PANTHER" id="PTHR37012">
    <property type="entry name" value="B-ZIP TRANSCRIPTION FACTOR (EUROFUNG)-RELATED"/>
    <property type="match status" value="1"/>
</dbReference>
<proteinExistence type="predicted"/>
<keyword evidence="4" id="KW-1185">Reference proteome</keyword>
<gene>
    <name evidence="3" type="ORF">ASPWEDRAFT_494850</name>
</gene>
<dbReference type="EMBL" id="KV878212">
    <property type="protein sequence ID" value="OJJ35158.1"/>
    <property type="molecule type" value="Genomic_DNA"/>
</dbReference>
<evidence type="ECO:0000313" key="4">
    <source>
        <dbReference type="Proteomes" id="UP000184383"/>
    </source>
</evidence>
<feature type="region of interest" description="Disordered" evidence="2">
    <location>
        <begin position="189"/>
        <end position="251"/>
    </location>
</feature>
<dbReference type="Proteomes" id="UP000184383">
    <property type="component" value="Unassembled WGS sequence"/>
</dbReference>
<evidence type="ECO:0008006" key="5">
    <source>
        <dbReference type="Google" id="ProtNLM"/>
    </source>
</evidence>
<sequence>MATRVPLENNTATTPLSTLESSTIAENAALKQEDSPAPSRLTSADAETPVAGDDGGPATTAAGRKRKLNSTSSRGVANLNPDQLAKKRANDRQAQRAIRERTKSHIDALEQQVRDLSSQKPFLDLQSALRQNEAIQAENREIRQGLKAIMDLVQPLLGKQELPIAAATAAATLNNPPPKPIPHLSVTSDPFGEHNNFTPNSQRSATVERSYTESIASVETPSPTHSAPTLGGARRDSSTTTNTNTNTNGNSSFRLAFDSQRHNLSHGLDFSADERLGFKFLLDASHQVPKMEGFRRSSDNFRPSQLNPSSIYTPPLHPPMSDQSLPAYQTPIRNVGPTCPLDAILLDFLHNRQREAAQGVPKQKLVGPPYPSVSSLLNPEKSAYSHPVSKVFTDILRAFPDISSLPEQVAVLYLMFLIMRWQIYPTPENYDRLPEWLTPRPSQLLTPHPAWIDYLPWPRMRDRLVMSYHDYPFENWFVPFTRTLSVNWPYEATDCLLATSDCDDLIINPVFERHFSNIANWSLGPAFAEAYPALVDTVRIKKDPSSWSG</sequence>
<feature type="coiled-coil region" evidence="1">
    <location>
        <begin position="99"/>
        <end position="145"/>
    </location>
</feature>
<feature type="compositionally biased region" description="Low complexity" evidence="2">
    <location>
        <begin position="238"/>
        <end position="251"/>
    </location>
</feature>
<dbReference type="GO" id="GO:0003700">
    <property type="term" value="F:DNA-binding transcription factor activity"/>
    <property type="evidence" value="ECO:0007669"/>
    <property type="project" value="InterPro"/>
</dbReference>
<dbReference type="Gene3D" id="1.20.5.170">
    <property type="match status" value="1"/>
</dbReference>
<dbReference type="InterPro" id="IPR046347">
    <property type="entry name" value="bZIP_sf"/>
</dbReference>
<feature type="region of interest" description="Disordered" evidence="2">
    <location>
        <begin position="1"/>
        <end position="20"/>
    </location>
</feature>
<dbReference type="VEuPathDB" id="FungiDB:ASPWEDRAFT_494850"/>
<feature type="compositionally biased region" description="Polar residues" evidence="2">
    <location>
        <begin position="8"/>
        <end position="20"/>
    </location>
</feature>
<dbReference type="AlphaFoldDB" id="A0A1L9RJY0"/>
<dbReference type="InterPro" id="IPR021833">
    <property type="entry name" value="DUF3425"/>
</dbReference>
<organism evidence="3 4">
    <name type="scientific">Aspergillus wentii DTO 134E9</name>
    <dbReference type="NCBI Taxonomy" id="1073089"/>
    <lineage>
        <taxon>Eukaryota</taxon>
        <taxon>Fungi</taxon>
        <taxon>Dikarya</taxon>
        <taxon>Ascomycota</taxon>
        <taxon>Pezizomycotina</taxon>
        <taxon>Eurotiomycetes</taxon>
        <taxon>Eurotiomycetidae</taxon>
        <taxon>Eurotiales</taxon>
        <taxon>Aspergillaceae</taxon>
        <taxon>Aspergillus</taxon>
        <taxon>Aspergillus subgen. Cremei</taxon>
    </lineage>
</organism>
<evidence type="ECO:0000256" key="2">
    <source>
        <dbReference type="SAM" id="MobiDB-lite"/>
    </source>
</evidence>
<accession>A0A1L9RJY0</accession>
<dbReference type="CDD" id="cd14688">
    <property type="entry name" value="bZIP_YAP"/>
    <property type="match status" value="1"/>
</dbReference>
<name>A0A1L9RJY0_ASPWE</name>
<dbReference type="RefSeq" id="XP_040688834.1">
    <property type="nucleotide sequence ID" value="XM_040837286.1"/>
</dbReference>
<feature type="compositionally biased region" description="Polar residues" evidence="2">
    <location>
        <begin position="195"/>
        <end position="227"/>
    </location>
</feature>
<dbReference type="PANTHER" id="PTHR37012:SF2">
    <property type="entry name" value="BZIP DOMAIN-CONTAINING PROTEIN-RELATED"/>
    <property type="match status" value="1"/>
</dbReference>
<evidence type="ECO:0000256" key="1">
    <source>
        <dbReference type="SAM" id="Coils"/>
    </source>
</evidence>
<dbReference type="SUPFAM" id="SSF57959">
    <property type="entry name" value="Leucine zipper domain"/>
    <property type="match status" value="1"/>
</dbReference>
<feature type="compositionally biased region" description="Basic and acidic residues" evidence="2">
    <location>
        <begin position="84"/>
        <end position="98"/>
    </location>
</feature>
<protein>
    <recommendedName>
        <fullName evidence="5">BZIP domain-containing protein</fullName>
    </recommendedName>
</protein>
<feature type="region of interest" description="Disordered" evidence="2">
    <location>
        <begin position="26"/>
        <end position="98"/>
    </location>
</feature>
<dbReference type="OrthoDB" id="4161589at2759"/>
<reference evidence="4" key="1">
    <citation type="journal article" date="2017" name="Genome Biol.">
        <title>Comparative genomics reveals high biological diversity and specific adaptations in the industrially and medically important fungal genus Aspergillus.</title>
        <authorList>
            <person name="de Vries R.P."/>
            <person name="Riley R."/>
            <person name="Wiebenga A."/>
            <person name="Aguilar-Osorio G."/>
            <person name="Amillis S."/>
            <person name="Uchima C.A."/>
            <person name="Anderluh G."/>
            <person name="Asadollahi M."/>
            <person name="Askin M."/>
            <person name="Barry K."/>
            <person name="Battaglia E."/>
            <person name="Bayram O."/>
            <person name="Benocci T."/>
            <person name="Braus-Stromeyer S.A."/>
            <person name="Caldana C."/>
            <person name="Canovas D."/>
            <person name="Cerqueira G.C."/>
            <person name="Chen F."/>
            <person name="Chen W."/>
            <person name="Choi C."/>
            <person name="Clum A."/>
            <person name="Dos Santos R.A."/>
            <person name="Damasio A.R."/>
            <person name="Diallinas G."/>
            <person name="Emri T."/>
            <person name="Fekete E."/>
            <person name="Flipphi M."/>
            <person name="Freyberg S."/>
            <person name="Gallo A."/>
            <person name="Gournas C."/>
            <person name="Habgood R."/>
            <person name="Hainaut M."/>
            <person name="Harispe M.L."/>
            <person name="Henrissat B."/>
            <person name="Hilden K.S."/>
            <person name="Hope R."/>
            <person name="Hossain A."/>
            <person name="Karabika E."/>
            <person name="Karaffa L."/>
            <person name="Karanyi Z."/>
            <person name="Krasevec N."/>
            <person name="Kuo A."/>
            <person name="Kusch H."/>
            <person name="LaButti K."/>
            <person name="Lagendijk E.L."/>
            <person name="Lapidus A."/>
            <person name="Levasseur A."/>
            <person name="Lindquist E."/>
            <person name="Lipzen A."/>
            <person name="Logrieco A.F."/>
            <person name="MacCabe A."/>
            <person name="Maekelae M.R."/>
            <person name="Malavazi I."/>
            <person name="Melin P."/>
            <person name="Meyer V."/>
            <person name="Mielnichuk N."/>
            <person name="Miskei M."/>
            <person name="Molnar A.P."/>
            <person name="Mule G."/>
            <person name="Ngan C.Y."/>
            <person name="Orejas M."/>
            <person name="Orosz E."/>
            <person name="Ouedraogo J.P."/>
            <person name="Overkamp K.M."/>
            <person name="Park H.-S."/>
            <person name="Perrone G."/>
            <person name="Piumi F."/>
            <person name="Punt P.J."/>
            <person name="Ram A.F."/>
            <person name="Ramon A."/>
            <person name="Rauscher S."/>
            <person name="Record E."/>
            <person name="Riano-Pachon D.M."/>
            <person name="Robert V."/>
            <person name="Roehrig J."/>
            <person name="Ruller R."/>
            <person name="Salamov A."/>
            <person name="Salih N.S."/>
            <person name="Samson R.A."/>
            <person name="Sandor E."/>
            <person name="Sanguinetti M."/>
            <person name="Schuetze T."/>
            <person name="Sepcic K."/>
            <person name="Shelest E."/>
            <person name="Sherlock G."/>
            <person name="Sophianopoulou V."/>
            <person name="Squina F.M."/>
            <person name="Sun H."/>
            <person name="Susca A."/>
            <person name="Todd R.B."/>
            <person name="Tsang A."/>
            <person name="Unkles S.E."/>
            <person name="van de Wiele N."/>
            <person name="van Rossen-Uffink D."/>
            <person name="Oliveira J.V."/>
            <person name="Vesth T.C."/>
            <person name="Visser J."/>
            <person name="Yu J.-H."/>
            <person name="Zhou M."/>
            <person name="Andersen M.R."/>
            <person name="Archer D.B."/>
            <person name="Baker S.E."/>
            <person name="Benoit I."/>
            <person name="Brakhage A.A."/>
            <person name="Braus G.H."/>
            <person name="Fischer R."/>
            <person name="Frisvad J.C."/>
            <person name="Goldman G.H."/>
            <person name="Houbraken J."/>
            <person name="Oakley B."/>
            <person name="Pocsi I."/>
            <person name="Scazzocchio C."/>
            <person name="Seiboth B."/>
            <person name="vanKuyk P.A."/>
            <person name="Wortman J."/>
            <person name="Dyer P.S."/>
            <person name="Grigoriev I.V."/>
        </authorList>
    </citation>
    <scope>NUCLEOTIDE SEQUENCE [LARGE SCALE GENOMIC DNA]</scope>
    <source>
        <strain evidence="4">DTO 134E9</strain>
    </source>
</reference>